<dbReference type="EMBL" id="CP034235">
    <property type="protein sequence ID" value="QGR00366.1"/>
    <property type="molecule type" value="Genomic_DNA"/>
</dbReference>
<evidence type="ECO:0000313" key="1">
    <source>
        <dbReference type="EMBL" id="QGR00366.1"/>
    </source>
</evidence>
<dbReference type="Pfam" id="PF09855">
    <property type="entry name" value="Zn_ribbon_13"/>
    <property type="match status" value="1"/>
</dbReference>
<dbReference type="Proteomes" id="UP000426246">
    <property type="component" value="Chromosome"/>
</dbReference>
<organism evidence="1 2">
    <name type="scientific">Paenibacillus psychroresistens</name>
    <dbReference type="NCBI Taxonomy" id="1778678"/>
    <lineage>
        <taxon>Bacteria</taxon>
        <taxon>Bacillati</taxon>
        <taxon>Bacillota</taxon>
        <taxon>Bacilli</taxon>
        <taxon>Bacillales</taxon>
        <taxon>Paenibacillaceae</taxon>
        <taxon>Paenibacillus</taxon>
    </lineage>
</organism>
<reference evidence="2" key="1">
    <citation type="submission" date="2018-11" db="EMBL/GenBank/DDBJ databases">
        <title>Complete genome sequence of Paenibacillus sp. ML311-T8.</title>
        <authorList>
            <person name="Nam Y.-D."/>
            <person name="Kang J."/>
            <person name="Chung W.-H."/>
            <person name="Park Y.S."/>
        </authorList>
    </citation>
    <scope>NUCLEOTIDE SEQUENCE [LARGE SCALE GENOMIC DNA]</scope>
    <source>
        <strain evidence="2">ML311-T8</strain>
    </source>
</reference>
<dbReference type="KEGG" id="ppsc:EHS13_33720"/>
<gene>
    <name evidence="1" type="ORF">EHS13_33720</name>
</gene>
<evidence type="ECO:0008006" key="3">
    <source>
        <dbReference type="Google" id="ProtNLM"/>
    </source>
</evidence>
<protein>
    <recommendedName>
        <fullName evidence="3">Nucleic acid-binding protein</fullName>
    </recommendedName>
</protein>
<proteinExistence type="predicted"/>
<sequence length="138" mass="15829">MIECPWCHHQVQLIEDVCPECKQEVLPEHLRSNWDDSDLTNPAFRRKDEPNYSEQNTEDIEQIIANRFICAKCKHNECHVKEVAMSGTGLSKLFDIEYNHFLFVSCLNCGFVEVYNPDILHGKKTGSLGTALDLLFGN</sequence>
<dbReference type="InterPro" id="IPR018652">
    <property type="entry name" value="DUF2082_NA-bd_Znr"/>
</dbReference>
<dbReference type="OrthoDB" id="6293663at2"/>
<accession>A0A6B8RXU8</accession>
<keyword evidence="2" id="KW-1185">Reference proteome</keyword>
<evidence type="ECO:0000313" key="2">
    <source>
        <dbReference type="Proteomes" id="UP000426246"/>
    </source>
</evidence>
<name>A0A6B8RXU8_9BACL</name>
<dbReference type="AlphaFoldDB" id="A0A6B8RXU8"/>